<organism evidence="1 2">
    <name type="scientific">Neotoma lepida</name>
    <name type="common">Desert woodrat</name>
    <dbReference type="NCBI Taxonomy" id="56216"/>
    <lineage>
        <taxon>Eukaryota</taxon>
        <taxon>Metazoa</taxon>
        <taxon>Chordata</taxon>
        <taxon>Craniata</taxon>
        <taxon>Vertebrata</taxon>
        <taxon>Euteleostomi</taxon>
        <taxon>Mammalia</taxon>
        <taxon>Eutheria</taxon>
        <taxon>Euarchontoglires</taxon>
        <taxon>Glires</taxon>
        <taxon>Rodentia</taxon>
        <taxon>Myomorpha</taxon>
        <taxon>Muroidea</taxon>
        <taxon>Cricetidae</taxon>
        <taxon>Neotominae</taxon>
        <taxon>Neotoma</taxon>
    </lineage>
</organism>
<sequence length="101" mass="10970">MRTHPSRVPSTAGKPSDALTFPWPFQARQRAKRLRLWSSRHLVGVSLSSSGACPARAFSLLFSTPTTSWLVLAPGLVVRKGDRTAGAPLSHSLIMSKRTDS</sequence>
<keyword evidence="2" id="KW-1185">Reference proteome</keyword>
<dbReference type="Proteomes" id="UP000092124">
    <property type="component" value="Unassembled WGS sequence"/>
</dbReference>
<protein>
    <submittedName>
        <fullName evidence="1">Uncharacterized protein</fullName>
    </submittedName>
</protein>
<evidence type="ECO:0000313" key="2">
    <source>
        <dbReference type="Proteomes" id="UP000092124"/>
    </source>
</evidence>
<evidence type="ECO:0000313" key="1">
    <source>
        <dbReference type="EMBL" id="OBS73317.1"/>
    </source>
</evidence>
<name>A0A1A6H6T2_NEOLE</name>
<gene>
    <name evidence="1" type="ORF">A6R68_12112</name>
</gene>
<dbReference type="EMBL" id="LZPO01047449">
    <property type="protein sequence ID" value="OBS73317.1"/>
    <property type="molecule type" value="Genomic_DNA"/>
</dbReference>
<accession>A0A1A6H6T2</accession>
<proteinExistence type="predicted"/>
<comment type="caution">
    <text evidence="1">The sequence shown here is derived from an EMBL/GenBank/DDBJ whole genome shotgun (WGS) entry which is preliminary data.</text>
</comment>
<dbReference type="AlphaFoldDB" id="A0A1A6H6T2"/>
<reference evidence="1 2" key="1">
    <citation type="submission" date="2016-06" db="EMBL/GenBank/DDBJ databases">
        <title>The Draft Genome Sequence and Annotation of the Desert Woodrat Neotoma lepida.</title>
        <authorList>
            <person name="Campbell M."/>
            <person name="Oakeson K.F."/>
            <person name="Yandell M."/>
            <person name="Halpert J.R."/>
            <person name="Dearing D."/>
        </authorList>
    </citation>
    <scope>NUCLEOTIDE SEQUENCE [LARGE SCALE GENOMIC DNA]</scope>
    <source>
        <strain evidence="1">417</strain>
        <tissue evidence="1">Liver</tissue>
    </source>
</reference>